<evidence type="ECO:0000313" key="1">
    <source>
        <dbReference type="EMBL" id="HEN41614.1"/>
    </source>
</evidence>
<accession>A0A831UFR7</accession>
<sequence length="368" mass="41284">MFRRFAGTIPEGALKMFQCHPAVLTTLLETAWEFRAHDSAQPPVLPLGHPGHRSDISPLPDFWLDQLKAFALIQAPAGPAPFNAEGTALWDHLIYAYMIENTRIYEIFRRVLHEFLHGEKLGVPTAEAQHWLRATEELFYRDPPPFSITTITSHIRSDMRASRRNAYWRMFGMDLNHGGDEGQPYPYVKADAYNNEFVTVFEELLREVWIAISNVNNTSGPNPKDEGKIANIVANLQNMLMSRRANGNLSREEFVFVAMMSWFHLTVSFDSPIIQALRAEATGPEQRLFKVAQRVGLPAHGLSKSYFDIADPISRVLIQIEASGTGIVPALVATGTSLNSLQTAMNTIITHWSIITGRDMKAGKVAVR</sequence>
<name>A0A831UFR7_GEOME</name>
<reference evidence="1" key="1">
    <citation type="journal article" date="2020" name="mSystems">
        <title>Genome- and Community-Level Interaction Insights into Carbon Utilization and Element Cycling Functions of Hydrothermarchaeota in Hydrothermal Sediment.</title>
        <authorList>
            <person name="Zhou Z."/>
            <person name="Liu Y."/>
            <person name="Xu W."/>
            <person name="Pan J."/>
            <person name="Luo Z.H."/>
            <person name="Li M."/>
        </authorList>
    </citation>
    <scope>NUCLEOTIDE SEQUENCE [LARGE SCALE GENOMIC DNA]</scope>
    <source>
        <strain evidence="1">SpSt-349</strain>
    </source>
</reference>
<dbReference type="AlphaFoldDB" id="A0A831UFR7"/>
<proteinExistence type="predicted"/>
<comment type="caution">
    <text evidence="1">The sequence shown here is derived from an EMBL/GenBank/DDBJ whole genome shotgun (WGS) entry which is preliminary data.</text>
</comment>
<organism evidence="1">
    <name type="scientific">Geobacter metallireducens</name>
    <dbReference type="NCBI Taxonomy" id="28232"/>
    <lineage>
        <taxon>Bacteria</taxon>
        <taxon>Pseudomonadati</taxon>
        <taxon>Thermodesulfobacteriota</taxon>
        <taxon>Desulfuromonadia</taxon>
        <taxon>Geobacterales</taxon>
        <taxon>Geobacteraceae</taxon>
        <taxon>Geobacter</taxon>
    </lineage>
</organism>
<gene>
    <name evidence="1" type="ORF">ENQ87_04425</name>
</gene>
<protein>
    <submittedName>
        <fullName evidence="1">Uncharacterized protein</fullName>
    </submittedName>
</protein>
<dbReference type="EMBL" id="DSOV01000014">
    <property type="protein sequence ID" value="HEN41614.1"/>
    <property type="molecule type" value="Genomic_DNA"/>
</dbReference>